<comment type="cofactor">
    <cofactor evidence="1">
        <name>Zn(2+)</name>
        <dbReference type="ChEBI" id="CHEBI:29105"/>
    </cofactor>
</comment>
<evidence type="ECO:0000256" key="1">
    <source>
        <dbReference type="ARBA" id="ARBA00001947"/>
    </source>
</evidence>
<protein>
    <submittedName>
        <fullName evidence="7">Alcohol dehydrogenase</fullName>
    </submittedName>
</protein>
<evidence type="ECO:0000256" key="3">
    <source>
        <dbReference type="ARBA" id="ARBA00022723"/>
    </source>
</evidence>
<dbReference type="SUPFAM" id="SSF51735">
    <property type="entry name" value="NAD(P)-binding Rossmann-fold domains"/>
    <property type="match status" value="1"/>
</dbReference>
<evidence type="ECO:0000313" key="8">
    <source>
        <dbReference type="Proteomes" id="UP000266313"/>
    </source>
</evidence>
<dbReference type="InterPro" id="IPR011032">
    <property type="entry name" value="GroES-like_sf"/>
</dbReference>
<dbReference type="CDD" id="cd08298">
    <property type="entry name" value="CAD2"/>
    <property type="match status" value="1"/>
</dbReference>
<dbReference type="Gene3D" id="3.40.50.720">
    <property type="entry name" value="NAD(P)-binding Rossmann-like Domain"/>
    <property type="match status" value="1"/>
</dbReference>
<dbReference type="OrthoDB" id="9773078at2"/>
<sequence>MKAMILERVAKLSDNPAPLVPAEWSKPVPQSGELLIKVIACGVCHTELDEIEGRMPPAKLPVILGHQVVGRVDELGDSVSGFSVGDRVGVAWIHSACGVCGHCRSGNENLCERFEATGRDAHGGYAEFMTAPAGFVFSIPEPFSDLEAAPLLCAGAIGYRSLKLTRLENGENLGLTGFGASAHLVLMMVRHRFPGSRVFVFARNPEERAFALELGAIWAGDTDDEPPAKLDAIIDTTPAWEPVVASLRHLAPGGRLVINAIRKEASDKDYLLRLDYPSHLWMEKEIKSVANVARSDVGDFLALAAEIPIRPEIEEYALEDANCALLDLKMHRIRGAKVLRVA</sequence>
<feature type="domain" description="Alcohol dehydrogenase-like N-terminal" evidence="6">
    <location>
        <begin position="31"/>
        <end position="141"/>
    </location>
</feature>
<proteinExistence type="inferred from homology"/>
<keyword evidence="5" id="KW-0560">Oxidoreductase</keyword>
<dbReference type="GO" id="GO:0005737">
    <property type="term" value="C:cytoplasm"/>
    <property type="evidence" value="ECO:0007669"/>
    <property type="project" value="TreeGrafter"/>
</dbReference>
<name>A0A250KM63_9GAMM</name>
<dbReference type="InterPro" id="IPR014187">
    <property type="entry name" value="ADH_Zn_typ-2"/>
</dbReference>
<dbReference type="Pfam" id="PF08240">
    <property type="entry name" value="ADH_N"/>
    <property type="match status" value="1"/>
</dbReference>
<evidence type="ECO:0000313" key="7">
    <source>
        <dbReference type="EMBL" id="BBA32654.1"/>
    </source>
</evidence>
<keyword evidence="4" id="KW-0862">Zinc</keyword>
<keyword evidence="3" id="KW-0479">Metal-binding</keyword>
<dbReference type="AlphaFoldDB" id="A0A250KM63"/>
<dbReference type="RefSeq" id="WP_119628410.1">
    <property type="nucleotide sequence ID" value="NZ_AP017928.1"/>
</dbReference>
<dbReference type="Proteomes" id="UP000266313">
    <property type="component" value="Chromosome"/>
</dbReference>
<evidence type="ECO:0000256" key="2">
    <source>
        <dbReference type="ARBA" id="ARBA00008072"/>
    </source>
</evidence>
<evidence type="ECO:0000256" key="4">
    <source>
        <dbReference type="ARBA" id="ARBA00022833"/>
    </source>
</evidence>
<dbReference type="SUPFAM" id="SSF50129">
    <property type="entry name" value="GroES-like"/>
    <property type="match status" value="1"/>
</dbReference>
<gene>
    <name evidence="7" type="ORF">sS8_0689</name>
</gene>
<evidence type="ECO:0000256" key="5">
    <source>
        <dbReference type="ARBA" id="ARBA00023002"/>
    </source>
</evidence>
<dbReference type="KEGG" id="mmai:sS8_0689"/>
<evidence type="ECO:0000259" key="6">
    <source>
        <dbReference type="Pfam" id="PF08240"/>
    </source>
</evidence>
<dbReference type="GO" id="GO:0046872">
    <property type="term" value="F:metal ion binding"/>
    <property type="evidence" value="ECO:0007669"/>
    <property type="project" value="UniProtKB-KW"/>
</dbReference>
<dbReference type="PANTHER" id="PTHR42940:SF8">
    <property type="entry name" value="VACUOLAR PROTEIN SORTING-ASSOCIATED PROTEIN 11"/>
    <property type="match status" value="1"/>
</dbReference>
<dbReference type="Gene3D" id="3.90.180.10">
    <property type="entry name" value="Medium-chain alcohol dehydrogenases, catalytic domain"/>
    <property type="match status" value="1"/>
</dbReference>
<keyword evidence="8" id="KW-1185">Reference proteome</keyword>
<dbReference type="PANTHER" id="PTHR42940">
    <property type="entry name" value="ALCOHOL DEHYDROGENASE 1-RELATED"/>
    <property type="match status" value="1"/>
</dbReference>
<accession>A0A250KM63</accession>
<organism evidence="7 8">
    <name type="scientific">Methylocaldum marinum</name>
    <dbReference type="NCBI Taxonomy" id="1432792"/>
    <lineage>
        <taxon>Bacteria</taxon>
        <taxon>Pseudomonadati</taxon>
        <taxon>Pseudomonadota</taxon>
        <taxon>Gammaproteobacteria</taxon>
        <taxon>Methylococcales</taxon>
        <taxon>Methylococcaceae</taxon>
        <taxon>Methylocaldum</taxon>
    </lineage>
</organism>
<dbReference type="NCBIfam" id="TIGR02822">
    <property type="entry name" value="adh_fam_2"/>
    <property type="match status" value="1"/>
</dbReference>
<dbReference type="EMBL" id="AP017928">
    <property type="protein sequence ID" value="BBA32654.1"/>
    <property type="molecule type" value="Genomic_DNA"/>
</dbReference>
<dbReference type="InterPro" id="IPR036291">
    <property type="entry name" value="NAD(P)-bd_dom_sf"/>
</dbReference>
<dbReference type="GO" id="GO:0004022">
    <property type="term" value="F:alcohol dehydrogenase (NAD+) activity"/>
    <property type="evidence" value="ECO:0007669"/>
    <property type="project" value="TreeGrafter"/>
</dbReference>
<reference evidence="7 8" key="1">
    <citation type="submission" date="2016-12" db="EMBL/GenBank/DDBJ databases">
        <title>Genome sequencing of Methylocaldum marinum.</title>
        <authorList>
            <person name="Takeuchi M."/>
            <person name="Kamagata Y."/>
            <person name="Hiraoka S."/>
            <person name="Oshima K."/>
            <person name="Hattori M."/>
            <person name="Iwasaki W."/>
        </authorList>
    </citation>
    <scope>NUCLEOTIDE SEQUENCE [LARGE SCALE GENOMIC DNA]</scope>
    <source>
        <strain evidence="7 8">S8</strain>
    </source>
</reference>
<comment type="similarity">
    <text evidence="2">Belongs to the zinc-containing alcohol dehydrogenase family.</text>
</comment>
<dbReference type="InterPro" id="IPR013154">
    <property type="entry name" value="ADH-like_N"/>
</dbReference>